<dbReference type="OMA" id="HSISICT"/>
<evidence type="ECO:0000256" key="4">
    <source>
        <dbReference type="ARBA" id="ARBA00023242"/>
    </source>
</evidence>
<evidence type="ECO:0000313" key="7">
    <source>
        <dbReference type="RefSeq" id="XP_010272283.1"/>
    </source>
</evidence>
<dbReference type="GO" id="GO:0003700">
    <property type="term" value="F:DNA-binding transcription factor activity"/>
    <property type="evidence" value="ECO:0007669"/>
    <property type="project" value="InterPro"/>
</dbReference>
<keyword evidence="2" id="KW-0805">Transcription regulation</keyword>
<evidence type="ECO:0000313" key="8">
    <source>
        <dbReference type="RefSeq" id="XP_010272284.1"/>
    </source>
</evidence>
<dbReference type="Pfam" id="PF00249">
    <property type="entry name" value="Myb_DNA-binding"/>
    <property type="match status" value="1"/>
</dbReference>
<dbReference type="GO" id="GO:0003677">
    <property type="term" value="F:DNA binding"/>
    <property type="evidence" value="ECO:0007669"/>
    <property type="project" value="InterPro"/>
</dbReference>
<dbReference type="Gene3D" id="1.10.10.60">
    <property type="entry name" value="Homeodomain-like"/>
    <property type="match status" value="1"/>
</dbReference>
<organism evidence="6 8">
    <name type="scientific">Nelumbo nucifera</name>
    <name type="common">Sacred lotus</name>
    <dbReference type="NCBI Taxonomy" id="4432"/>
    <lineage>
        <taxon>Eukaryota</taxon>
        <taxon>Viridiplantae</taxon>
        <taxon>Streptophyta</taxon>
        <taxon>Embryophyta</taxon>
        <taxon>Tracheophyta</taxon>
        <taxon>Spermatophyta</taxon>
        <taxon>Magnoliopsida</taxon>
        <taxon>Proteales</taxon>
        <taxon>Nelumbonaceae</taxon>
        <taxon>Nelumbo</taxon>
    </lineage>
</organism>
<sequence>MRSSQRIGVRHYSKSDVPRLRWTPELHQRFVSAVDHLGGKHKATPKRILQLMSVKGLMISHVKSHLQQMYRSGNCSKNIEALLSGKGLQDQERKYLNDMNIFYPSSVKENTHWISVCTHSCSPHKTLWDEVRECEFKMGDCVHEAFWRKSYDFPQTRDNAESYENQPTLASSLDGVWKKEDFFSRPSKSCELSLSYTAPLGKIQREEERWHLDNYSSQTNRKADETGNIHFNCFKESDLNLELTISSSIS</sequence>
<dbReference type="FunFam" id="1.10.10.60:FF:000007">
    <property type="entry name" value="Two-component response regulator"/>
    <property type="match status" value="1"/>
</dbReference>
<dbReference type="InterPro" id="IPR006447">
    <property type="entry name" value="Myb_dom_plants"/>
</dbReference>
<comment type="subcellular location">
    <subcellularLocation>
        <location evidence="1">Nucleus</location>
    </subcellularLocation>
</comment>
<dbReference type="InterPro" id="IPR046955">
    <property type="entry name" value="PHR1-like"/>
</dbReference>
<dbReference type="NCBIfam" id="TIGR01557">
    <property type="entry name" value="myb_SHAQKYF"/>
    <property type="match status" value="1"/>
</dbReference>
<dbReference type="InterPro" id="IPR001005">
    <property type="entry name" value="SANT/Myb"/>
</dbReference>
<dbReference type="AlphaFoldDB" id="A0A1U8AVV3"/>
<dbReference type="SUPFAM" id="SSF46689">
    <property type="entry name" value="Homeodomain-like"/>
    <property type="match status" value="1"/>
</dbReference>
<name>A0A1U8AVV3_NELNU</name>
<dbReference type="PROSITE" id="PS51294">
    <property type="entry name" value="HTH_MYB"/>
    <property type="match status" value="1"/>
</dbReference>
<dbReference type="Proteomes" id="UP000189703">
    <property type="component" value="Unplaced"/>
</dbReference>
<protein>
    <submittedName>
        <fullName evidence="7 8">Myb family transcription factor At1g14600 isoform X1</fullName>
    </submittedName>
</protein>
<accession>A0A1U8AVV3</accession>
<evidence type="ECO:0000256" key="3">
    <source>
        <dbReference type="ARBA" id="ARBA00023163"/>
    </source>
</evidence>
<dbReference type="GeneID" id="104608101"/>
<dbReference type="RefSeq" id="XP_010272284.1">
    <property type="nucleotide sequence ID" value="XM_010273982.1"/>
</dbReference>
<evidence type="ECO:0000313" key="6">
    <source>
        <dbReference type="Proteomes" id="UP000189703"/>
    </source>
</evidence>
<dbReference type="KEGG" id="nnu:104608101"/>
<keyword evidence="3" id="KW-0804">Transcription</keyword>
<dbReference type="InterPro" id="IPR009057">
    <property type="entry name" value="Homeodomain-like_sf"/>
</dbReference>
<evidence type="ECO:0000256" key="2">
    <source>
        <dbReference type="ARBA" id="ARBA00023015"/>
    </source>
</evidence>
<dbReference type="OrthoDB" id="551907at2759"/>
<keyword evidence="4" id="KW-0539">Nucleus</keyword>
<dbReference type="InterPro" id="IPR017930">
    <property type="entry name" value="Myb_dom"/>
</dbReference>
<dbReference type="eggNOG" id="ENOG502S6PK">
    <property type="taxonomic scope" value="Eukaryota"/>
</dbReference>
<keyword evidence="6" id="KW-1185">Reference proteome</keyword>
<reference evidence="7 8" key="1">
    <citation type="submission" date="2025-04" db="UniProtKB">
        <authorList>
            <consortium name="RefSeq"/>
        </authorList>
    </citation>
    <scope>IDENTIFICATION</scope>
</reference>
<dbReference type="RefSeq" id="XP_010272283.1">
    <property type="nucleotide sequence ID" value="XM_010273981.1"/>
</dbReference>
<gene>
    <name evidence="7 8" type="primary">LOC104608101</name>
</gene>
<dbReference type="PANTHER" id="PTHR31314">
    <property type="entry name" value="MYB FAMILY TRANSCRIPTION FACTOR PHL7-LIKE"/>
    <property type="match status" value="1"/>
</dbReference>
<dbReference type="GO" id="GO:0005634">
    <property type="term" value="C:nucleus"/>
    <property type="evidence" value="ECO:0007669"/>
    <property type="project" value="UniProtKB-SubCell"/>
</dbReference>
<dbReference type="PANTHER" id="PTHR31314:SF113">
    <property type="entry name" value="MYB FAMILY TRANSCRIPTION FACTOR MPH1"/>
    <property type="match status" value="1"/>
</dbReference>
<evidence type="ECO:0000256" key="1">
    <source>
        <dbReference type="ARBA" id="ARBA00004123"/>
    </source>
</evidence>
<proteinExistence type="predicted"/>
<feature type="domain" description="HTH myb-type" evidence="5">
    <location>
        <begin position="14"/>
        <end position="74"/>
    </location>
</feature>
<evidence type="ECO:0000259" key="5">
    <source>
        <dbReference type="PROSITE" id="PS51294"/>
    </source>
</evidence>